<sequence>MTGFFRPSSRPARALAAAACLLGLAGLAGCGGSQPSGSSSPTAATSSAGLSGDATVFAAASLTGTFTELGKEFEAAYPGTKVTFNFGSSATLATQINQGAPAGVFAAASDATMKTVTDAGNNAGEPVSFATNTLEIAVPKGNPGHITGLKDFADESKTIALCAQQVPCGAAATKVFALAGITPKPDTLESDVKATLQKVQLGEVDAALVYKTDVIAAGDQVEGIEFPEAAKVVNNYPITTLKAATSPEVAQAFVDYVVSPQGEQVLGKAGFGQP</sequence>
<dbReference type="PROSITE" id="PS51257">
    <property type="entry name" value="PROKAR_LIPOPROTEIN"/>
    <property type="match status" value="1"/>
</dbReference>
<dbReference type="SUPFAM" id="SSF53850">
    <property type="entry name" value="Periplasmic binding protein-like II"/>
    <property type="match status" value="1"/>
</dbReference>
<proteinExistence type="inferred from homology"/>
<gene>
    <name evidence="5" type="primary">modA</name>
    <name evidence="5" type="ORF">GCM10022236_21280</name>
</gene>
<dbReference type="RefSeq" id="WP_344804217.1">
    <property type="nucleotide sequence ID" value="NZ_BAABAB010000015.1"/>
</dbReference>
<dbReference type="InterPro" id="IPR050682">
    <property type="entry name" value="ModA/WtpA"/>
</dbReference>
<evidence type="ECO:0000313" key="5">
    <source>
        <dbReference type="EMBL" id="GAA3618769.1"/>
    </source>
</evidence>
<dbReference type="EMBL" id="BAABAB010000015">
    <property type="protein sequence ID" value="GAA3618769.1"/>
    <property type="molecule type" value="Genomic_DNA"/>
</dbReference>
<comment type="similarity">
    <text evidence="1">Belongs to the bacterial solute-binding protein ModA family.</text>
</comment>
<protein>
    <submittedName>
        <fullName evidence="5">Molybdate ABC transporter substrate-binding protein</fullName>
    </submittedName>
</protein>
<accession>A0ABP6ZW30</accession>
<dbReference type="NCBIfam" id="TIGR01256">
    <property type="entry name" value="modA"/>
    <property type="match status" value="1"/>
</dbReference>
<evidence type="ECO:0000256" key="1">
    <source>
        <dbReference type="ARBA" id="ARBA00009175"/>
    </source>
</evidence>
<comment type="caution">
    <text evidence="5">The sequence shown here is derived from an EMBL/GenBank/DDBJ whole genome shotgun (WGS) entry which is preliminary data.</text>
</comment>
<dbReference type="Gene3D" id="3.40.190.10">
    <property type="entry name" value="Periplasmic binding protein-like II"/>
    <property type="match status" value="2"/>
</dbReference>
<evidence type="ECO:0000256" key="4">
    <source>
        <dbReference type="SAM" id="SignalP"/>
    </source>
</evidence>
<dbReference type="Pfam" id="PF13531">
    <property type="entry name" value="SBP_bac_11"/>
    <property type="match status" value="1"/>
</dbReference>
<evidence type="ECO:0000256" key="3">
    <source>
        <dbReference type="ARBA" id="ARBA00022729"/>
    </source>
</evidence>
<dbReference type="PANTHER" id="PTHR30632">
    <property type="entry name" value="MOLYBDATE-BINDING PERIPLASMIC PROTEIN"/>
    <property type="match status" value="1"/>
</dbReference>
<organism evidence="5 6">
    <name type="scientific">Microlunatus ginsengisoli</name>
    <dbReference type="NCBI Taxonomy" id="363863"/>
    <lineage>
        <taxon>Bacteria</taxon>
        <taxon>Bacillati</taxon>
        <taxon>Actinomycetota</taxon>
        <taxon>Actinomycetes</taxon>
        <taxon>Propionibacteriales</taxon>
        <taxon>Propionibacteriaceae</taxon>
        <taxon>Microlunatus</taxon>
    </lineage>
</organism>
<feature type="signal peptide" evidence="4">
    <location>
        <begin position="1"/>
        <end position="30"/>
    </location>
</feature>
<keyword evidence="6" id="KW-1185">Reference proteome</keyword>
<keyword evidence="3 4" id="KW-0732">Signal</keyword>
<dbReference type="PANTHER" id="PTHR30632:SF0">
    <property type="entry name" value="SULFATE-BINDING PROTEIN"/>
    <property type="match status" value="1"/>
</dbReference>
<dbReference type="Proteomes" id="UP001501490">
    <property type="component" value="Unassembled WGS sequence"/>
</dbReference>
<feature type="chain" id="PRO_5045082212" evidence="4">
    <location>
        <begin position="31"/>
        <end position="274"/>
    </location>
</feature>
<evidence type="ECO:0000313" key="6">
    <source>
        <dbReference type="Proteomes" id="UP001501490"/>
    </source>
</evidence>
<dbReference type="PIRSF" id="PIRSF004846">
    <property type="entry name" value="ModA"/>
    <property type="match status" value="1"/>
</dbReference>
<dbReference type="InterPro" id="IPR005950">
    <property type="entry name" value="ModA"/>
</dbReference>
<evidence type="ECO:0000256" key="2">
    <source>
        <dbReference type="ARBA" id="ARBA00022723"/>
    </source>
</evidence>
<name>A0ABP6ZW30_9ACTN</name>
<keyword evidence="2" id="KW-0479">Metal-binding</keyword>
<reference evidence="6" key="1">
    <citation type="journal article" date="2019" name="Int. J. Syst. Evol. Microbiol.">
        <title>The Global Catalogue of Microorganisms (GCM) 10K type strain sequencing project: providing services to taxonomists for standard genome sequencing and annotation.</title>
        <authorList>
            <consortium name="The Broad Institute Genomics Platform"/>
            <consortium name="The Broad Institute Genome Sequencing Center for Infectious Disease"/>
            <person name="Wu L."/>
            <person name="Ma J."/>
        </authorList>
    </citation>
    <scope>NUCLEOTIDE SEQUENCE [LARGE SCALE GENOMIC DNA]</scope>
    <source>
        <strain evidence="6">JCM 16929</strain>
    </source>
</reference>